<dbReference type="InterPro" id="IPR018715">
    <property type="entry name" value="DUF2239"/>
</dbReference>
<dbReference type="Proteomes" id="UP000824755">
    <property type="component" value="Chromosome"/>
</dbReference>
<dbReference type="RefSeq" id="WP_220379946.1">
    <property type="nucleotide sequence ID" value="NZ_CP080544.1"/>
</dbReference>
<keyword evidence="3" id="KW-1185">Reference proteome</keyword>
<dbReference type="EMBL" id="CP080544">
    <property type="protein sequence ID" value="QYR53128.1"/>
    <property type="molecule type" value="Genomic_DNA"/>
</dbReference>
<gene>
    <name evidence="2" type="ORF">H8L67_00980</name>
</gene>
<name>A0ABX8WQL9_9GAMM</name>
<dbReference type="Pfam" id="PF09998">
    <property type="entry name" value="DUF2239"/>
    <property type="match status" value="1"/>
</dbReference>
<organism evidence="2 3">
    <name type="scientific">Lysobacter soyae</name>
    <dbReference type="NCBI Taxonomy" id="2764185"/>
    <lineage>
        <taxon>Bacteria</taxon>
        <taxon>Pseudomonadati</taxon>
        <taxon>Pseudomonadota</taxon>
        <taxon>Gammaproteobacteria</taxon>
        <taxon>Lysobacterales</taxon>
        <taxon>Lysobacteraceae</taxon>
        <taxon>Lysobacter</taxon>
    </lineage>
</organism>
<sequence>MSYYPATTRCTAFLDHERLAWGELRHVAIKVKQRFPHMDHVPALLVFNDQDGTAMELDLRGSVTDVTHRYAMSAGSAHLAAPASTPETPLKRGRGRPKLGVVPREVTLLPRHWQWLNAQPGGASVALRKLVEDARKLHEGADRVRQSQERCYRFMSAIAGNLPGFEEATRALFARDFAGFESHIAIWPDDIRDHVLMLAGNALHA</sequence>
<proteinExistence type="predicted"/>
<feature type="region of interest" description="Disordered" evidence="1">
    <location>
        <begin position="77"/>
        <end position="97"/>
    </location>
</feature>
<evidence type="ECO:0000313" key="2">
    <source>
        <dbReference type="EMBL" id="QYR53128.1"/>
    </source>
</evidence>
<accession>A0ABX8WQL9</accession>
<evidence type="ECO:0000313" key="3">
    <source>
        <dbReference type="Proteomes" id="UP000824755"/>
    </source>
</evidence>
<reference evidence="2 3" key="1">
    <citation type="submission" date="2021-08" db="EMBL/GenBank/DDBJ databases">
        <title>Lysobacter sp. strain CJ11 Genome sequencing and assembly.</title>
        <authorList>
            <person name="Kim I."/>
        </authorList>
    </citation>
    <scope>NUCLEOTIDE SEQUENCE [LARGE SCALE GENOMIC DNA]</scope>
    <source>
        <strain evidence="2 3">CJ11</strain>
    </source>
</reference>
<evidence type="ECO:0000256" key="1">
    <source>
        <dbReference type="SAM" id="MobiDB-lite"/>
    </source>
</evidence>
<protein>
    <submittedName>
        <fullName evidence="2">DUF2239 family protein</fullName>
    </submittedName>
</protein>